<protein>
    <submittedName>
        <fullName evidence="1">Uncharacterized protein</fullName>
    </submittedName>
</protein>
<proteinExistence type="predicted"/>
<dbReference type="AlphaFoldDB" id="A0AAP0NJ72"/>
<dbReference type="EMBL" id="JBBNAE010000007">
    <property type="protein sequence ID" value="KAK9110227.1"/>
    <property type="molecule type" value="Genomic_DNA"/>
</dbReference>
<sequence>MRQSSNSSRNVDVTLDLDNTVDDLLAEASNLQEKKGLVVPLQHDAKLTYFIKPSP</sequence>
<gene>
    <name evidence="1" type="ORF">Sjap_018287</name>
</gene>
<organism evidence="1 2">
    <name type="scientific">Stephania japonica</name>
    <dbReference type="NCBI Taxonomy" id="461633"/>
    <lineage>
        <taxon>Eukaryota</taxon>
        <taxon>Viridiplantae</taxon>
        <taxon>Streptophyta</taxon>
        <taxon>Embryophyta</taxon>
        <taxon>Tracheophyta</taxon>
        <taxon>Spermatophyta</taxon>
        <taxon>Magnoliopsida</taxon>
        <taxon>Ranunculales</taxon>
        <taxon>Menispermaceae</taxon>
        <taxon>Menispermoideae</taxon>
        <taxon>Cissampelideae</taxon>
        <taxon>Stephania</taxon>
    </lineage>
</organism>
<keyword evidence="2" id="KW-1185">Reference proteome</keyword>
<evidence type="ECO:0000313" key="1">
    <source>
        <dbReference type="EMBL" id="KAK9110227.1"/>
    </source>
</evidence>
<evidence type="ECO:0000313" key="2">
    <source>
        <dbReference type="Proteomes" id="UP001417504"/>
    </source>
</evidence>
<name>A0AAP0NJ72_9MAGN</name>
<comment type="caution">
    <text evidence="1">The sequence shown here is derived from an EMBL/GenBank/DDBJ whole genome shotgun (WGS) entry which is preliminary data.</text>
</comment>
<accession>A0AAP0NJ72</accession>
<reference evidence="1 2" key="1">
    <citation type="submission" date="2024-01" db="EMBL/GenBank/DDBJ databases">
        <title>Genome assemblies of Stephania.</title>
        <authorList>
            <person name="Yang L."/>
        </authorList>
    </citation>
    <scope>NUCLEOTIDE SEQUENCE [LARGE SCALE GENOMIC DNA]</scope>
    <source>
        <strain evidence="1">QJT</strain>
        <tissue evidence="1">Leaf</tissue>
    </source>
</reference>
<dbReference type="Proteomes" id="UP001417504">
    <property type="component" value="Unassembled WGS sequence"/>
</dbReference>